<evidence type="ECO:0000313" key="1">
    <source>
        <dbReference type="EMBL" id="MBB3131553.1"/>
    </source>
</evidence>
<dbReference type="Proteomes" id="UP000517523">
    <property type="component" value="Unassembled WGS sequence"/>
</dbReference>
<comment type="caution">
    <text evidence="1">The sequence shown here is derived from an EMBL/GenBank/DDBJ whole genome shotgun (WGS) entry which is preliminary data.</text>
</comment>
<gene>
    <name evidence="1" type="ORF">FHS19_006276</name>
</gene>
<reference evidence="1 2" key="1">
    <citation type="submission" date="2020-08" db="EMBL/GenBank/DDBJ databases">
        <title>Genomic Encyclopedia of Type Strains, Phase III (KMG-III): the genomes of soil and plant-associated and newly described type strains.</title>
        <authorList>
            <person name="Whitman W."/>
        </authorList>
    </citation>
    <scope>NUCLEOTIDE SEQUENCE [LARGE SCALE GENOMIC DNA]</scope>
    <source>
        <strain evidence="1 2">CECT 5831</strain>
    </source>
</reference>
<sequence length="50" mass="5559">MEVTRILKETLLKYSTMSNAEIKELLVKEQVLCGTAGMASKKPEPANHLL</sequence>
<accession>A0A839TYI4</accession>
<proteinExistence type="predicted"/>
<organism evidence="1 2">
    <name type="scientific">Paenibacillus rhizosphaerae</name>
    <dbReference type="NCBI Taxonomy" id="297318"/>
    <lineage>
        <taxon>Bacteria</taxon>
        <taxon>Bacillati</taxon>
        <taxon>Bacillota</taxon>
        <taxon>Bacilli</taxon>
        <taxon>Bacillales</taxon>
        <taxon>Paenibacillaceae</taxon>
        <taxon>Paenibacillus</taxon>
    </lineage>
</organism>
<protein>
    <submittedName>
        <fullName evidence="1">Uncharacterized protein</fullName>
    </submittedName>
</protein>
<evidence type="ECO:0000313" key="2">
    <source>
        <dbReference type="Proteomes" id="UP000517523"/>
    </source>
</evidence>
<dbReference type="AlphaFoldDB" id="A0A839TYI4"/>
<dbReference type="EMBL" id="JACHXJ010000007">
    <property type="protein sequence ID" value="MBB3131553.1"/>
    <property type="molecule type" value="Genomic_DNA"/>
</dbReference>
<name>A0A839TYI4_9BACL</name>